<evidence type="ECO:0000259" key="6">
    <source>
        <dbReference type="Pfam" id="PF05916"/>
    </source>
</evidence>
<dbReference type="Pfam" id="PF05916">
    <property type="entry name" value="Sld5"/>
    <property type="match status" value="1"/>
</dbReference>
<dbReference type="GO" id="GO:0071162">
    <property type="term" value="C:CMG complex"/>
    <property type="evidence" value="ECO:0007669"/>
    <property type="project" value="UniProtKB-ARBA"/>
</dbReference>
<dbReference type="GO" id="GO:0000727">
    <property type="term" value="P:double-strand break repair via break-induced replication"/>
    <property type="evidence" value="ECO:0007669"/>
    <property type="project" value="TreeGrafter"/>
</dbReference>
<evidence type="ECO:0000256" key="4">
    <source>
        <dbReference type="ARBA" id="ARBA00023242"/>
    </source>
</evidence>
<dbReference type="InterPro" id="IPR007257">
    <property type="entry name" value="GINS_Psf2"/>
</dbReference>
<dbReference type="PANTHER" id="PTHR12772">
    <property type="entry name" value="DNA REPLICATION COMPLEX GINS PROTEIN PSF2"/>
    <property type="match status" value="1"/>
</dbReference>
<keyword evidence="9" id="KW-1185">Reference proteome</keyword>
<proteinExistence type="inferred from homology"/>
<evidence type="ECO:0000256" key="2">
    <source>
        <dbReference type="ARBA" id="ARBA00010565"/>
    </source>
</evidence>
<dbReference type="FunFam" id="1.20.58.1020:FF:000001">
    <property type="entry name" value="DNA replication complex GINS protein PSF2"/>
    <property type="match status" value="1"/>
</dbReference>
<dbReference type="CDD" id="cd21694">
    <property type="entry name" value="GINS_B_Psf2"/>
    <property type="match status" value="1"/>
</dbReference>
<feature type="domain" description="GINS subunit" evidence="6">
    <location>
        <begin position="65"/>
        <end position="168"/>
    </location>
</feature>
<dbReference type="Pfam" id="PF25005">
    <property type="entry name" value="PSF2_N"/>
    <property type="match status" value="1"/>
</dbReference>
<evidence type="ECO:0000313" key="9">
    <source>
        <dbReference type="Proteomes" id="UP000230066"/>
    </source>
</evidence>
<dbReference type="EMBL" id="JXXN02004841">
    <property type="protein sequence ID" value="THD20300.1"/>
    <property type="molecule type" value="Genomic_DNA"/>
</dbReference>
<dbReference type="InterPro" id="IPR036224">
    <property type="entry name" value="GINS_bundle-like_dom_sf"/>
</dbReference>
<accession>A0A4E0RXA6</accession>
<comment type="similarity">
    <text evidence="2 5">Belongs to the GINS2/PSF2 family.</text>
</comment>
<comment type="subcellular location">
    <subcellularLocation>
        <location evidence="1 5">Nucleus</location>
    </subcellularLocation>
</comment>
<dbReference type="GO" id="GO:0006260">
    <property type="term" value="P:DNA replication"/>
    <property type="evidence" value="ECO:0007669"/>
    <property type="project" value="UniProtKB-KW"/>
</dbReference>
<organism evidence="8 9">
    <name type="scientific">Fasciola hepatica</name>
    <name type="common">Liver fluke</name>
    <dbReference type="NCBI Taxonomy" id="6192"/>
    <lineage>
        <taxon>Eukaryota</taxon>
        <taxon>Metazoa</taxon>
        <taxon>Spiralia</taxon>
        <taxon>Lophotrochozoa</taxon>
        <taxon>Platyhelminthes</taxon>
        <taxon>Trematoda</taxon>
        <taxon>Digenea</taxon>
        <taxon>Plagiorchiida</taxon>
        <taxon>Echinostomata</taxon>
        <taxon>Echinostomatoidea</taxon>
        <taxon>Fasciolidae</taxon>
        <taxon>Fasciola</taxon>
    </lineage>
</organism>
<dbReference type="FunFam" id="3.40.5.50:FF:000001">
    <property type="entry name" value="DNA replication complex GINS protein PSF2"/>
    <property type="match status" value="1"/>
</dbReference>
<dbReference type="InterPro" id="IPR056784">
    <property type="entry name" value="PSF2_N"/>
</dbReference>
<dbReference type="SUPFAM" id="SSF158573">
    <property type="entry name" value="GINS helical bundle-like"/>
    <property type="match status" value="1"/>
</dbReference>
<evidence type="ECO:0000259" key="7">
    <source>
        <dbReference type="Pfam" id="PF25005"/>
    </source>
</evidence>
<dbReference type="AlphaFoldDB" id="A0A4E0RXA6"/>
<dbReference type="InterPro" id="IPR021151">
    <property type="entry name" value="GINS_A"/>
</dbReference>
<keyword evidence="3 5" id="KW-0235">DNA replication</keyword>
<reference evidence="8" key="1">
    <citation type="submission" date="2019-03" db="EMBL/GenBank/DDBJ databases">
        <title>Improved annotation for the trematode Fasciola hepatica.</title>
        <authorList>
            <person name="Choi Y.-J."/>
            <person name="Martin J."/>
            <person name="Mitreva M."/>
        </authorList>
    </citation>
    <scope>NUCLEOTIDE SEQUENCE [LARGE SCALE GENOMIC DNA]</scope>
</reference>
<dbReference type="Gene3D" id="1.20.58.1020">
    <property type="match status" value="1"/>
</dbReference>
<comment type="subunit">
    <text evidence="5">Component of the GINS complex.</text>
</comment>
<dbReference type="PIRSF" id="PIRSF028998">
    <property type="entry name" value="GINS_Psf2_subgr"/>
    <property type="match status" value="1"/>
</dbReference>
<evidence type="ECO:0000256" key="3">
    <source>
        <dbReference type="ARBA" id="ARBA00022705"/>
    </source>
</evidence>
<dbReference type="Gene3D" id="3.40.5.50">
    <property type="match status" value="1"/>
</dbReference>
<dbReference type="Proteomes" id="UP000230066">
    <property type="component" value="Unassembled WGS sequence"/>
</dbReference>
<gene>
    <name evidence="8" type="ORF">D915_009013</name>
</gene>
<comment type="caution">
    <text evidence="8">The sequence shown here is derived from an EMBL/GenBank/DDBJ whole genome shotgun (WGS) entry which is preliminary data.</text>
</comment>
<keyword evidence="4 5" id="KW-0539">Nucleus</keyword>
<evidence type="ECO:0000256" key="1">
    <source>
        <dbReference type="ARBA" id="ARBA00004123"/>
    </source>
</evidence>
<dbReference type="GO" id="GO:0000811">
    <property type="term" value="C:GINS complex"/>
    <property type="evidence" value="ECO:0007669"/>
    <property type="project" value="TreeGrafter"/>
</dbReference>
<dbReference type="CDD" id="cd11712">
    <property type="entry name" value="GINS_A_psf2"/>
    <property type="match status" value="1"/>
</dbReference>
<sequence>MNPAELEFLAEDESIVIIPRFKMEGIQLLTCSVGPFFPNIPVTVPLWVAIILRQQQKCRILPPDWLTVEKLNACKDSEETDSGCTISPHRQYMEIATLLLQHAAEDIQNPETVRTIIRDLWDIRVGKLVASVTGFISSGASTARVSQLTNLELTTLRNFLTNSMDQLTALRRAASDAGQLGLSTSSMNRTS</sequence>
<feature type="domain" description="DNA replication complex GINS protein PSF2 N-terminal" evidence="7">
    <location>
        <begin position="2"/>
        <end position="61"/>
    </location>
</feature>
<name>A0A4E0RXA6_FASHE</name>
<dbReference type="PANTHER" id="PTHR12772:SF0">
    <property type="entry name" value="DNA REPLICATION COMPLEX GINS PROTEIN PSF2"/>
    <property type="match status" value="1"/>
</dbReference>
<evidence type="ECO:0000313" key="8">
    <source>
        <dbReference type="EMBL" id="THD20300.1"/>
    </source>
</evidence>
<protein>
    <recommendedName>
        <fullName evidence="5">DNA replication complex GINS protein PSF2</fullName>
    </recommendedName>
</protein>
<dbReference type="SUPFAM" id="SSF160059">
    <property type="entry name" value="PriA/YqbF domain"/>
    <property type="match status" value="1"/>
</dbReference>
<evidence type="ECO:0000256" key="5">
    <source>
        <dbReference type="PIRNR" id="PIRNR028998"/>
    </source>
</evidence>